<gene>
    <name evidence="15" type="ORF">ACFSKW_49030</name>
</gene>
<evidence type="ECO:0000256" key="4">
    <source>
        <dbReference type="ARBA" id="ARBA00022449"/>
    </source>
</evidence>
<keyword evidence="7" id="KW-0375">Hydrogen ion transport</keyword>
<feature type="transmembrane region" description="Helical" evidence="13">
    <location>
        <begin position="146"/>
        <end position="168"/>
    </location>
</feature>
<evidence type="ECO:0000256" key="7">
    <source>
        <dbReference type="ARBA" id="ARBA00022781"/>
    </source>
</evidence>
<evidence type="ECO:0000256" key="11">
    <source>
        <dbReference type="ARBA" id="ARBA00023251"/>
    </source>
</evidence>
<dbReference type="PANTHER" id="PTHR23501:SF188">
    <property type="entry name" value="TETRACYCLINE RESISTANCE PROTEIN"/>
    <property type="match status" value="1"/>
</dbReference>
<evidence type="ECO:0000256" key="8">
    <source>
        <dbReference type="ARBA" id="ARBA00022989"/>
    </source>
</evidence>
<dbReference type="EMBL" id="JBHUFV010000083">
    <property type="protein sequence ID" value="MFD1939433.1"/>
    <property type="molecule type" value="Genomic_DNA"/>
</dbReference>
<keyword evidence="10 13" id="KW-0472">Membrane</keyword>
<evidence type="ECO:0000256" key="12">
    <source>
        <dbReference type="ARBA" id="ARBA00040630"/>
    </source>
</evidence>
<keyword evidence="4" id="KW-0813">Transport</keyword>
<evidence type="ECO:0000256" key="2">
    <source>
        <dbReference type="ARBA" id="ARBA00004651"/>
    </source>
</evidence>
<evidence type="ECO:0000256" key="13">
    <source>
        <dbReference type="SAM" id="Phobius"/>
    </source>
</evidence>
<organism evidence="15 16">
    <name type="scientific">Nonomuraea mangrovi</name>
    <dbReference type="NCBI Taxonomy" id="2316207"/>
    <lineage>
        <taxon>Bacteria</taxon>
        <taxon>Bacillati</taxon>
        <taxon>Actinomycetota</taxon>
        <taxon>Actinomycetes</taxon>
        <taxon>Streptosporangiales</taxon>
        <taxon>Streptosporangiaceae</taxon>
        <taxon>Nonomuraea</taxon>
    </lineage>
</organism>
<evidence type="ECO:0000256" key="3">
    <source>
        <dbReference type="ARBA" id="ARBA00007520"/>
    </source>
</evidence>
<feature type="transmembrane region" description="Helical" evidence="13">
    <location>
        <begin position="174"/>
        <end position="191"/>
    </location>
</feature>
<evidence type="ECO:0000256" key="6">
    <source>
        <dbReference type="ARBA" id="ARBA00022692"/>
    </source>
</evidence>
<comment type="similarity">
    <text evidence="3">Belongs to the major facilitator superfamily. TCR/Tet family.</text>
</comment>
<evidence type="ECO:0000313" key="15">
    <source>
        <dbReference type="EMBL" id="MFD1939433.1"/>
    </source>
</evidence>
<evidence type="ECO:0000256" key="10">
    <source>
        <dbReference type="ARBA" id="ARBA00023136"/>
    </source>
</evidence>
<sequence>MSHSLADPATRGQIGTLSTALRLGALFGPSVFGVTAAGVALPEVAAALRSGPAAVAWVITAHALALGVGTAVFGRIADTRGIRTALLAGAAVLGAGAFVCVVAPGLGALVAGRLVLATGSGAMAAAGVALLAGVEPERRPRVLAGYGMVMATFAAGATLVGGVVTTWLSWRVTLVLPVLSLPAVPACLPLVRRAGSRGPLDVTGAALLTVTVSTLLVLIQGRSLRLEAPVVAALAVVAVATAGALAWWTRGRPEGFLPHTVIASGAFWVAVAIGVGVFGGLFATMYAVPQLLTGAHGWSVLAVGAALLPGAAVGALLSRRAGLLDAGKARGLLVGTALAAGVALAAAAVTGAAGGWLLVAAASLSLAAFAVTQVVLTGEMSARLAPQARGMGMGLLNLAFFVGGAAGSALTGALSGPLGLVRTLAVVAVFPLAAATVAFTTRR</sequence>
<proteinExistence type="inferred from homology"/>
<comment type="function">
    <text evidence="1">Resistance to tetracycline by an active tetracycline efflux. This is an energy-dependent process that decreases the accumulation of the antibiotic in whole cells. This protein functions as a metal-tetracycline/H(+) antiporter.</text>
</comment>
<comment type="caution">
    <text evidence="15">The sequence shown here is derived from an EMBL/GenBank/DDBJ whole genome shotgun (WGS) entry which is preliminary data.</text>
</comment>
<dbReference type="Gene3D" id="1.20.1250.20">
    <property type="entry name" value="MFS general substrate transporter like domains"/>
    <property type="match status" value="1"/>
</dbReference>
<dbReference type="SUPFAM" id="SSF103473">
    <property type="entry name" value="MFS general substrate transporter"/>
    <property type="match status" value="1"/>
</dbReference>
<dbReference type="Proteomes" id="UP001597368">
    <property type="component" value="Unassembled WGS sequence"/>
</dbReference>
<evidence type="ECO:0000256" key="5">
    <source>
        <dbReference type="ARBA" id="ARBA00022475"/>
    </source>
</evidence>
<protein>
    <recommendedName>
        <fullName evidence="12">Tetracycline resistance protein</fullName>
    </recommendedName>
</protein>
<evidence type="ECO:0000256" key="1">
    <source>
        <dbReference type="ARBA" id="ARBA00003279"/>
    </source>
</evidence>
<feature type="transmembrane region" description="Helical" evidence="13">
    <location>
        <begin position="85"/>
        <end position="108"/>
    </location>
</feature>
<comment type="subcellular location">
    <subcellularLocation>
        <location evidence="2">Cell membrane</location>
        <topology evidence="2">Multi-pass membrane protein</topology>
    </subcellularLocation>
</comment>
<dbReference type="RefSeq" id="WP_379581705.1">
    <property type="nucleotide sequence ID" value="NZ_JBHUFV010000083.1"/>
</dbReference>
<feature type="domain" description="Major facilitator superfamily (MFS) profile" evidence="14">
    <location>
        <begin position="17"/>
        <end position="443"/>
    </location>
</feature>
<dbReference type="InterPro" id="IPR011701">
    <property type="entry name" value="MFS"/>
</dbReference>
<dbReference type="PANTHER" id="PTHR23501">
    <property type="entry name" value="MAJOR FACILITATOR SUPERFAMILY"/>
    <property type="match status" value="1"/>
</dbReference>
<keyword evidence="11" id="KW-0046">Antibiotic resistance</keyword>
<dbReference type="Pfam" id="PF07690">
    <property type="entry name" value="MFS_1"/>
    <property type="match status" value="1"/>
</dbReference>
<dbReference type="InterPro" id="IPR020846">
    <property type="entry name" value="MFS_dom"/>
</dbReference>
<feature type="transmembrane region" description="Helical" evidence="13">
    <location>
        <begin position="395"/>
        <end position="414"/>
    </location>
</feature>
<keyword evidence="8 13" id="KW-1133">Transmembrane helix</keyword>
<dbReference type="PROSITE" id="PS50850">
    <property type="entry name" value="MFS"/>
    <property type="match status" value="1"/>
</dbReference>
<feature type="transmembrane region" description="Helical" evidence="13">
    <location>
        <begin position="298"/>
        <end position="317"/>
    </location>
</feature>
<keyword evidence="4" id="KW-0050">Antiport</keyword>
<keyword evidence="9" id="KW-0406">Ion transport</keyword>
<feature type="transmembrane region" description="Helical" evidence="13">
    <location>
        <begin position="420"/>
        <end position="440"/>
    </location>
</feature>
<evidence type="ECO:0000259" key="14">
    <source>
        <dbReference type="PROSITE" id="PS50850"/>
    </source>
</evidence>
<evidence type="ECO:0000256" key="9">
    <source>
        <dbReference type="ARBA" id="ARBA00023065"/>
    </source>
</evidence>
<feature type="transmembrane region" description="Helical" evidence="13">
    <location>
        <begin position="114"/>
        <end position="134"/>
    </location>
</feature>
<feature type="transmembrane region" description="Helical" evidence="13">
    <location>
        <begin position="53"/>
        <end position="73"/>
    </location>
</feature>
<feature type="transmembrane region" description="Helical" evidence="13">
    <location>
        <begin position="20"/>
        <end position="41"/>
    </location>
</feature>
<feature type="transmembrane region" description="Helical" evidence="13">
    <location>
        <begin position="329"/>
        <end position="349"/>
    </location>
</feature>
<name>A0ABW4TDK7_9ACTN</name>
<dbReference type="Gene3D" id="1.20.1720.10">
    <property type="entry name" value="Multidrug resistance protein D"/>
    <property type="match status" value="1"/>
</dbReference>
<dbReference type="InterPro" id="IPR036259">
    <property type="entry name" value="MFS_trans_sf"/>
</dbReference>
<feature type="transmembrane region" description="Helical" evidence="13">
    <location>
        <begin position="198"/>
        <end position="219"/>
    </location>
</feature>
<keyword evidence="6 13" id="KW-0812">Transmembrane</keyword>
<evidence type="ECO:0000313" key="16">
    <source>
        <dbReference type="Proteomes" id="UP001597368"/>
    </source>
</evidence>
<keyword evidence="5" id="KW-1003">Cell membrane</keyword>
<reference evidence="16" key="1">
    <citation type="journal article" date="2019" name="Int. J. Syst. Evol. Microbiol.">
        <title>The Global Catalogue of Microorganisms (GCM) 10K type strain sequencing project: providing services to taxonomists for standard genome sequencing and annotation.</title>
        <authorList>
            <consortium name="The Broad Institute Genomics Platform"/>
            <consortium name="The Broad Institute Genome Sequencing Center for Infectious Disease"/>
            <person name="Wu L."/>
            <person name="Ma J."/>
        </authorList>
    </citation>
    <scope>NUCLEOTIDE SEQUENCE [LARGE SCALE GENOMIC DNA]</scope>
    <source>
        <strain evidence="16">ICMP 6774ER</strain>
    </source>
</reference>
<feature type="transmembrane region" description="Helical" evidence="13">
    <location>
        <begin position="355"/>
        <end position="375"/>
    </location>
</feature>
<feature type="transmembrane region" description="Helical" evidence="13">
    <location>
        <begin position="261"/>
        <end position="286"/>
    </location>
</feature>
<keyword evidence="16" id="KW-1185">Reference proteome</keyword>
<accession>A0ABW4TDK7</accession>
<feature type="transmembrane region" description="Helical" evidence="13">
    <location>
        <begin position="231"/>
        <end position="249"/>
    </location>
</feature>